<proteinExistence type="predicted"/>
<evidence type="ECO:0000313" key="1">
    <source>
        <dbReference type="EMBL" id="GAA1563575.1"/>
    </source>
</evidence>
<name>A0ABN2CSM1_9ACTN</name>
<comment type="caution">
    <text evidence="1">The sequence shown here is derived from an EMBL/GenBank/DDBJ whole genome shotgun (WGS) entry which is preliminary data.</text>
</comment>
<sequence>MVGRAWCSVGAASASSGGVRPAGALVTAILPADVLSDEAYADALSGGAYADLLSDEVASGGAGSGGAVAGGVGAGRWVGEGAFGGSLVRAEV</sequence>
<accession>A0ABN2CSM1</accession>
<dbReference type="Proteomes" id="UP001501705">
    <property type="component" value="Unassembled WGS sequence"/>
</dbReference>
<dbReference type="EMBL" id="BAAAPH010000005">
    <property type="protein sequence ID" value="GAA1563575.1"/>
    <property type="molecule type" value="Genomic_DNA"/>
</dbReference>
<gene>
    <name evidence="1" type="ORF">GCM10009804_20310</name>
</gene>
<keyword evidence="2" id="KW-1185">Reference proteome</keyword>
<protein>
    <submittedName>
        <fullName evidence="1">Uncharacterized protein</fullName>
    </submittedName>
</protein>
<reference evidence="1 2" key="1">
    <citation type="journal article" date="2019" name="Int. J. Syst. Evol. Microbiol.">
        <title>The Global Catalogue of Microorganisms (GCM) 10K type strain sequencing project: providing services to taxonomists for standard genome sequencing and annotation.</title>
        <authorList>
            <consortium name="The Broad Institute Genomics Platform"/>
            <consortium name="The Broad Institute Genome Sequencing Center for Infectious Disease"/>
            <person name="Wu L."/>
            <person name="Ma J."/>
        </authorList>
    </citation>
    <scope>NUCLEOTIDE SEQUENCE [LARGE SCALE GENOMIC DNA]</scope>
    <source>
        <strain evidence="1 2">JCM 15572</strain>
    </source>
</reference>
<organism evidence="1 2">
    <name type="scientific">Kribbella hippodromi</name>
    <dbReference type="NCBI Taxonomy" id="434347"/>
    <lineage>
        <taxon>Bacteria</taxon>
        <taxon>Bacillati</taxon>
        <taxon>Actinomycetota</taxon>
        <taxon>Actinomycetes</taxon>
        <taxon>Propionibacteriales</taxon>
        <taxon>Kribbellaceae</taxon>
        <taxon>Kribbella</taxon>
    </lineage>
</organism>
<evidence type="ECO:0000313" key="2">
    <source>
        <dbReference type="Proteomes" id="UP001501705"/>
    </source>
</evidence>